<sequence>MQLINFQTCDGTNCDSNVINGNLKHGIRSNQLIVNDINQLEIPVLEKIYKYQRLATQMDIDNNPTNNRKRKLDNDYIYDLNTKKRRTNEQSLQVQVSMLSEVDEKKKDEEINFEIIQIFKYRDRHNLLCSSSPTLVITSIQAKELKSATSALKFIDLKNRINYQEKSKRRPKCQIYLRNYVDEIKKRKQQGVFNHELNKIVLLKNVPVRESEKEIKETLED</sequence>
<gene>
    <name evidence="1" type="ORF">RFI_39716</name>
</gene>
<dbReference type="EMBL" id="ASPP01048539">
    <property type="protein sequence ID" value="ETN97811.1"/>
    <property type="molecule type" value="Genomic_DNA"/>
</dbReference>
<organism evidence="1 2">
    <name type="scientific">Reticulomyxa filosa</name>
    <dbReference type="NCBI Taxonomy" id="46433"/>
    <lineage>
        <taxon>Eukaryota</taxon>
        <taxon>Sar</taxon>
        <taxon>Rhizaria</taxon>
        <taxon>Retaria</taxon>
        <taxon>Foraminifera</taxon>
        <taxon>Monothalamids</taxon>
        <taxon>Reticulomyxidae</taxon>
        <taxon>Reticulomyxa</taxon>
    </lineage>
</organism>
<evidence type="ECO:0000313" key="1">
    <source>
        <dbReference type="EMBL" id="ETN97811.1"/>
    </source>
</evidence>
<comment type="caution">
    <text evidence="1">The sequence shown here is derived from an EMBL/GenBank/DDBJ whole genome shotgun (WGS) entry which is preliminary data.</text>
</comment>
<proteinExistence type="predicted"/>
<protein>
    <submittedName>
        <fullName evidence="1">Uncharacterized protein</fullName>
    </submittedName>
</protein>
<keyword evidence="2" id="KW-1185">Reference proteome</keyword>
<dbReference type="Proteomes" id="UP000023152">
    <property type="component" value="Unassembled WGS sequence"/>
</dbReference>
<accession>X6L9K1</accession>
<reference evidence="1 2" key="1">
    <citation type="journal article" date="2013" name="Curr. Biol.">
        <title>The Genome of the Foraminiferan Reticulomyxa filosa.</title>
        <authorList>
            <person name="Glockner G."/>
            <person name="Hulsmann N."/>
            <person name="Schleicher M."/>
            <person name="Noegel A.A."/>
            <person name="Eichinger L."/>
            <person name="Gallinger C."/>
            <person name="Pawlowski J."/>
            <person name="Sierra R."/>
            <person name="Euteneuer U."/>
            <person name="Pillet L."/>
            <person name="Moustafa A."/>
            <person name="Platzer M."/>
            <person name="Groth M."/>
            <person name="Szafranski K."/>
            <person name="Schliwa M."/>
        </authorList>
    </citation>
    <scope>NUCLEOTIDE SEQUENCE [LARGE SCALE GENOMIC DNA]</scope>
</reference>
<dbReference type="AlphaFoldDB" id="X6L9K1"/>
<name>X6L9K1_RETFI</name>
<evidence type="ECO:0000313" key="2">
    <source>
        <dbReference type="Proteomes" id="UP000023152"/>
    </source>
</evidence>